<sequence>MLQTSAIEPGTLSLLKELMEIPSLHSFSLVGGTALALRYGHRSSVDLDLFFHEKFDFPKIVTDLENVFKHRFVYKQQQTQFGIFCFIDGIKVDIVYFPHLPISSIETIDKIRFYSDADIAAMKIQAILGRGKKKDFWDLYELLQHYSLQQIIDWHKQKYPSQMLAISIPHAITYFTDADASETPVSFKNQTWAGIKKGISKVVSDYLR</sequence>
<evidence type="ECO:0000313" key="1">
    <source>
        <dbReference type="EMBL" id="HDR52795.1"/>
    </source>
</evidence>
<accession>A0A831LX40</accession>
<dbReference type="InterPro" id="IPR043519">
    <property type="entry name" value="NT_sf"/>
</dbReference>
<organism evidence="1">
    <name type="scientific">Mariniphaga anaerophila</name>
    <dbReference type="NCBI Taxonomy" id="1484053"/>
    <lineage>
        <taxon>Bacteria</taxon>
        <taxon>Pseudomonadati</taxon>
        <taxon>Bacteroidota</taxon>
        <taxon>Bacteroidia</taxon>
        <taxon>Marinilabiliales</taxon>
        <taxon>Prolixibacteraceae</taxon>
        <taxon>Mariniphaga</taxon>
    </lineage>
</organism>
<dbReference type="Pfam" id="PF08843">
    <property type="entry name" value="AbiEii"/>
    <property type="match status" value="1"/>
</dbReference>
<dbReference type="Gene3D" id="3.10.450.620">
    <property type="entry name" value="JHP933, nucleotidyltransferase-like core domain"/>
    <property type="match status" value="1"/>
</dbReference>
<reference evidence="1" key="1">
    <citation type="journal article" date="2020" name="mSystems">
        <title>Genome- and Community-Level Interaction Insights into Carbon Utilization and Element Cycling Functions of Hydrothermarchaeota in Hydrothermal Sediment.</title>
        <authorList>
            <person name="Zhou Z."/>
            <person name="Liu Y."/>
            <person name="Xu W."/>
            <person name="Pan J."/>
            <person name="Luo Z.H."/>
            <person name="Li M."/>
        </authorList>
    </citation>
    <scope>NUCLEOTIDE SEQUENCE [LARGE SCALE GENOMIC DNA]</scope>
    <source>
        <strain evidence="1">SpSt-1217</strain>
    </source>
</reference>
<dbReference type="AlphaFoldDB" id="A0A831LX40"/>
<gene>
    <name evidence="1" type="ORF">ENN90_14450</name>
</gene>
<proteinExistence type="predicted"/>
<dbReference type="Proteomes" id="UP000886047">
    <property type="component" value="Unassembled WGS sequence"/>
</dbReference>
<protein>
    <recommendedName>
        <fullName evidence="2">Nucleotidyl transferase AbiEii toxin, Type IV TA system</fullName>
    </recommendedName>
</protein>
<evidence type="ECO:0008006" key="2">
    <source>
        <dbReference type="Google" id="ProtNLM"/>
    </source>
</evidence>
<dbReference type="EMBL" id="DSDK01000810">
    <property type="protein sequence ID" value="HDR52795.1"/>
    <property type="molecule type" value="Genomic_DNA"/>
</dbReference>
<dbReference type="InterPro" id="IPR014942">
    <property type="entry name" value="AbiEii"/>
</dbReference>
<dbReference type="SUPFAM" id="SSF81301">
    <property type="entry name" value="Nucleotidyltransferase"/>
    <property type="match status" value="1"/>
</dbReference>
<name>A0A831LX40_9BACT</name>
<comment type="caution">
    <text evidence="1">The sequence shown here is derived from an EMBL/GenBank/DDBJ whole genome shotgun (WGS) entry which is preliminary data.</text>
</comment>